<organism evidence="1 2">
    <name type="scientific">Gigaspora margarita</name>
    <dbReference type="NCBI Taxonomy" id="4874"/>
    <lineage>
        <taxon>Eukaryota</taxon>
        <taxon>Fungi</taxon>
        <taxon>Fungi incertae sedis</taxon>
        <taxon>Mucoromycota</taxon>
        <taxon>Glomeromycotina</taxon>
        <taxon>Glomeromycetes</taxon>
        <taxon>Diversisporales</taxon>
        <taxon>Gigasporaceae</taxon>
        <taxon>Gigaspora</taxon>
    </lineage>
</organism>
<keyword evidence="2" id="KW-1185">Reference proteome</keyword>
<evidence type="ECO:0000313" key="1">
    <source>
        <dbReference type="EMBL" id="KAF0495219.1"/>
    </source>
</evidence>
<gene>
    <name evidence="1" type="ORF">F8M41_021155</name>
</gene>
<accession>A0A8H4AHA2</accession>
<reference evidence="1 2" key="1">
    <citation type="journal article" date="2019" name="Environ. Microbiol.">
        <title>At the nexus of three kingdoms: the genome of the mycorrhizal fungus Gigaspora margarita provides insights into plant, endobacterial and fungal interactions.</title>
        <authorList>
            <person name="Venice F."/>
            <person name="Ghignone S."/>
            <person name="Salvioli di Fossalunga A."/>
            <person name="Amselem J."/>
            <person name="Novero M."/>
            <person name="Xianan X."/>
            <person name="Sedzielewska Toro K."/>
            <person name="Morin E."/>
            <person name="Lipzen A."/>
            <person name="Grigoriev I.V."/>
            <person name="Henrissat B."/>
            <person name="Martin F.M."/>
            <person name="Bonfante P."/>
        </authorList>
    </citation>
    <scope>NUCLEOTIDE SEQUENCE [LARGE SCALE GENOMIC DNA]</scope>
    <source>
        <strain evidence="1 2">BEG34</strain>
    </source>
</reference>
<sequence>MPKTLRDMYADLMRAVDYDDQKASKIQVIGILHLGLWIQFARLWRVGGSVCIFRKDPLSHNVDNKISEMGIRSFLKLLVSIYHYKVRTNFYSCSYCSISLQLPIHCVSFSQIIIKDNLQVLNIRNSIKPGDKDNLYNELMEVGQFSLPSHSVSSPPRPIKFFSDCFKTPRKPRKKNPVKKRKLT</sequence>
<proteinExistence type="predicted"/>
<dbReference type="Proteomes" id="UP000439903">
    <property type="component" value="Unassembled WGS sequence"/>
</dbReference>
<dbReference type="OrthoDB" id="2443848at2759"/>
<dbReference type="EMBL" id="WTPW01000608">
    <property type="protein sequence ID" value="KAF0495219.1"/>
    <property type="molecule type" value="Genomic_DNA"/>
</dbReference>
<evidence type="ECO:0000313" key="2">
    <source>
        <dbReference type="Proteomes" id="UP000439903"/>
    </source>
</evidence>
<name>A0A8H4AHA2_GIGMA</name>
<protein>
    <submittedName>
        <fullName evidence="1">C2h2-type zinc finger transcription factor</fullName>
    </submittedName>
</protein>
<dbReference type="AlphaFoldDB" id="A0A8H4AHA2"/>
<comment type="caution">
    <text evidence="1">The sequence shown here is derived from an EMBL/GenBank/DDBJ whole genome shotgun (WGS) entry which is preliminary data.</text>
</comment>